<dbReference type="PROSITE" id="PS50016">
    <property type="entry name" value="ZF_PHD_2"/>
    <property type="match status" value="3"/>
</dbReference>
<dbReference type="PROSITE" id="PS01359">
    <property type="entry name" value="ZF_PHD_1"/>
    <property type="match status" value="2"/>
</dbReference>
<dbReference type="EMBL" id="OC855101">
    <property type="protein sequence ID" value="CAD7621233.1"/>
    <property type="molecule type" value="Genomic_DNA"/>
</dbReference>
<dbReference type="InterPro" id="IPR050701">
    <property type="entry name" value="Histone_Mod_Regulator"/>
</dbReference>
<dbReference type="Pfam" id="PF00628">
    <property type="entry name" value="PHD"/>
    <property type="match status" value="3"/>
</dbReference>
<keyword evidence="3" id="KW-0862">Zinc</keyword>
<dbReference type="CDD" id="cd15561">
    <property type="entry name" value="PHD1_PHF14"/>
    <property type="match status" value="1"/>
</dbReference>
<keyword evidence="2 4" id="KW-0863">Zinc-finger</keyword>
<gene>
    <name evidence="8" type="ORF">OSB1V03_LOCUS1707</name>
</gene>
<dbReference type="AlphaFoldDB" id="A0A7R9PVA9"/>
<feature type="compositionally biased region" description="Basic residues" evidence="5">
    <location>
        <begin position="632"/>
        <end position="649"/>
    </location>
</feature>
<reference evidence="8" key="1">
    <citation type="submission" date="2020-11" db="EMBL/GenBank/DDBJ databases">
        <authorList>
            <person name="Tran Van P."/>
        </authorList>
    </citation>
    <scope>NUCLEOTIDE SEQUENCE</scope>
</reference>
<feature type="domain" description="PHD-type" evidence="6">
    <location>
        <begin position="680"/>
        <end position="733"/>
    </location>
</feature>
<feature type="compositionally biased region" description="Basic and acidic residues" evidence="5">
    <location>
        <begin position="82"/>
        <end position="91"/>
    </location>
</feature>
<feature type="region of interest" description="Disordered" evidence="5">
    <location>
        <begin position="730"/>
        <end position="767"/>
    </location>
</feature>
<dbReference type="InterPro" id="IPR034732">
    <property type="entry name" value="EPHD"/>
</dbReference>
<dbReference type="SUPFAM" id="SSF57903">
    <property type="entry name" value="FYVE/PHD zinc finger"/>
    <property type="match status" value="3"/>
</dbReference>
<accession>A0A7R9PVA9</accession>
<feature type="compositionally biased region" description="Acidic residues" evidence="5">
    <location>
        <begin position="36"/>
        <end position="64"/>
    </location>
</feature>
<feature type="domain" description="PHD-type" evidence="6">
    <location>
        <begin position="522"/>
        <end position="576"/>
    </location>
</feature>
<evidence type="ECO:0000256" key="3">
    <source>
        <dbReference type="ARBA" id="ARBA00022833"/>
    </source>
</evidence>
<dbReference type="InterPro" id="IPR013083">
    <property type="entry name" value="Znf_RING/FYVE/PHD"/>
</dbReference>
<name>A0A7R9PVA9_9ACAR</name>
<evidence type="ECO:0000313" key="9">
    <source>
        <dbReference type="Proteomes" id="UP000759131"/>
    </source>
</evidence>
<feature type="compositionally biased region" description="Acidic residues" evidence="5">
    <location>
        <begin position="732"/>
        <end position="767"/>
    </location>
</feature>
<evidence type="ECO:0000259" key="7">
    <source>
        <dbReference type="PROSITE" id="PS51805"/>
    </source>
</evidence>
<feature type="region of interest" description="Disordered" evidence="5">
    <location>
        <begin position="576"/>
        <end position="673"/>
    </location>
</feature>
<evidence type="ECO:0000259" key="6">
    <source>
        <dbReference type="PROSITE" id="PS50016"/>
    </source>
</evidence>
<dbReference type="Pfam" id="PF13832">
    <property type="entry name" value="zf-HC5HC2H_2"/>
    <property type="match status" value="1"/>
</dbReference>
<feature type="compositionally biased region" description="Acidic residues" evidence="5">
    <location>
        <begin position="576"/>
        <end position="593"/>
    </location>
</feature>
<dbReference type="Proteomes" id="UP000759131">
    <property type="component" value="Unassembled WGS sequence"/>
</dbReference>
<sequence length="767" mass="87332">MPNDSLDLGFLYRTMIERDPKKRKVKPVESLIFATDLDDSDDDSEYVPNDTVEDDDDIDDDSSDGNDKSADNEDDDDDSDEEPKSSKDNSKLKSKKSVSKPSDSLATVGHRTPPRQTFSATPILVCSVCLGDISRSDDEIVECDSCGISVHEGCYGICSDDTESVHSNTSSASTEPWFCDPCRACVSNPYCELCPNSGGIFKATDVGRWVHMVCALYIPGVAFGDVTRLTGLTLFELPYSRWGLKACILCEDDRLSRTGISICCDAGMCKSYFHVTCAQREGLLSECHSAEEVDPFIAYCKLHADRTTVKSKRRNWLALQSKFRSVLNPITNQRIKEKLFKQRNKWSESRSEIEGNVWVPTQKIPRLLQTCPSVMKRLIRKAELLGLSPQTHIVCHEVGDVRRKWHVPPAFSLEFISYYIDRNNRMSSMKKRNEELIVQNNQLKETERTTRLSYDKCLQNLDQMKEETDSLRTGVKSYFNILNQLSNQSIPLPKLLETMEANRKEKSSLNESKSRHSSAIKMDECGICHQTKDQHQLALCDSCHLYYHLYCLDPPLTRMPKKTRFGGWQCSDCTEQQDETQDSDNNDNNDDSNESAPKNAPRRLREHVKGPNKYDPEGYSPPPSSLSFASKLGKRKLGSNSGKKKKKKPKTEDKSDETSETRTKTIRKPMKAKRVPEKEEEVCFNCNQMASIKERVLCDNCHNNYHLSCLDPPMKKTPKQRGYTWFCHNCDQSDEEEEEEEEEEEDDDEDEDGDNGEDADQEEEDKD</sequence>
<dbReference type="InterPro" id="IPR019787">
    <property type="entry name" value="Znf_PHD-finger"/>
</dbReference>
<dbReference type="Gene3D" id="2.30.30.1150">
    <property type="match status" value="2"/>
</dbReference>
<dbReference type="GO" id="GO:0008270">
    <property type="term" value="F:zinc ion binding"/>
    <property type="evidence" value="ECO:0007669"/>
    <property type="project" value="UniProtKB-KW"/>
</dbReference>
<feature type="compositionally biased region" description="Acidic residues" evidence="5">
    <location>
        <begin position="72"/>
        <end position="81"/>
    </location>
</feature>
<evidence type="ECO:0008006" key="10">
    <source>
        <dbReference type="Google" id="ProtNLM"/>
    </source>
</evidence>
<keyword evidence="9" id="KW-1185">Reference proteome</keyword>
<evidence type="ECO:0000256" key="5">
    <source>
        <dbReference type="SAM" id="MobiDB-lite"/>
    </source>
</evidence>
<feature type="compositionally biased region" description="Basic residues" evidence="5">
    <location>
        <begin position="664"/>
        <end position="673"/>
    </location>
</feature>
<dbReference type="PANTHER" id="PTHR13793">
    <property type="entry name" value="PHD FINGER PROTEINS"/>
    <property type="match status" value="1"/>
</dbReference>
<dbReference type="InterPro" id="IPR011011">
    <property type="entry name" value="Znf_FYVE_PHD"/>
</dbReference>
<dbReference type="CDD" id="cd15562">
    <property type="entry name" value="PHD2_PHF14"/>
    <property type="match status" value="1"/>
</dbReference>
<feature type="region of interest" description="Disordered" evidence="5">
    <location>
        <begin position="33"/>
        <end position="114"/>
    </location>
</feature>
<dbReference type="GO" id="GO:0006357">
    <property type="term" value="P:regulation of transcription by RNA polymerase II"/>
    <property type="evidence" value="ECO:0007669"/>
    <property type="project" value="TreeGrafter"/>
</dbReference>
<evidence type="ECO:0000256" key="1">
    <source>
        <dbReference type="ARBA" id="ARBA00022723"/>
    </source>
</evidence>
<keyword evidence="1" id="KW-0479">Metal-binding</keyword>
<proteinExistence type="predicted"/>
<dbReference type="Gene3D" id="3.30.40.10">
    <property type="entry name" value="Zinc/RING finger domain, C3HC4 (zinc finger)"/>
    <property type="match status" value="2"/>
</dbReference>
<feature type="domain" description="PHD-type" evidence="6">
    <location>
        <begin position="123"/>
        <end position="185"/>
    </location>
</feature>
<evidence type="ECO:0000256" key="4">
    <source>
        <dbReference type="PROSITE-ProRule" id="PRU00146"/>
    </source>
</evidence>
<evidence type="ECO:0000256" key="2">
    <source>
        <dbReference type="ARBA" id="ARBA00022771"/>
    </source>
</evidence>
<feature type="compositionally biased region" description="Basic and acidic residues" evidence="5">
    <location>
        <begin position="650"/>
        <end position="663"/>
    </location>
</feature>
<dbReference type="InterPro" id="IPR001965">
    <property type="entry name" value="Znf_PHD"/>
</dbReference>
<dbReference type="InterPro" id="IPR019786">
    <property type="entry name" value="Zinc_finger_PHD-type_CS"/>
</dbReference>
<feature type="domain" description="PHD-type" evidence="7">
    <location>
        <begin position="188"/>
        <end position="304"/>
    </location>
</feature>
<evidence type="ECO:0000313" key="8">
    <source>
        <dbReference type="EMBL" id="CAD7621233.1"/>
    </source>
</evidence>
<protein>
    <recommendedName>
        <fullName evidence="10">PHD finger protein 14</fullName>
    </recommendedName>
</protein>
<organism evidence="8">
    <name type="scientific">Medioppia subpectinata</name>
    <dbReference type="NCBI Taxonomy" id="1979941"/>
    <lineage>
        <taxon>Eukaryota</taxon>
        <taxon>Metazoa</taxon>
        <taxon>Ecdysozoa</taxon>
        <taxon>Arthropoda</taxon>
        <taxon>Chelicerata</taxon>
        <taxon>Arachnida</taxon>
        <taxon>Acari</taxon>
        <taxon>Acariformes</taxon>
        <taxon>Sarcoptiformes</taxon>
        <taxon>Oribatida</taxon>
        <taxon>Brachypylina</taxon>
        <taxon>Oppioidea</taxon>
        <taxon>Oppiidae</taxon>
        <taxon>Medioppia</taxon>
    </lineage>
</organism>
<dbReference type="PROSITE" id="PS51805">
    <property type="entry name" value="EPHD"/>
    <property type="match status" value="1"/>
</dbReference>
<dbReference type="CDD" id="cd15674">
    <property type="entry name" value="ePHD_PHF14"/>
    <property type="match status" value="1"/>
</dbReference>
<dbReference type="OrthoDB" id="336088at2759"/>
<dbReference type="PANTHER" id="PTHR13793:SF150">
    <property type="entry name" value="PHD FINGER PROTEIN 14"/>
    <property type="match status" value="1"/>
</dbReference>
<feature type="compositionally biased region" description="Basic and acidic residues" evidence="5">
    <location>
        <begin position="607"/>
        <end position="616"/>
    </location>
</feature>
<dbReference type="EMBL" id="CAJPIZ010000526">
    <property type="protein sequence ID" value="CAG2101663.1"/>
    <property type="molecule type" value="Genomic_DNA"/>
</dbReference>
<dbReference type="SMART" id="SM00249">
    <property type="entry name" value="PHD"/>
    <property type="match status" value="4"/>
</dbReference>